<feature type="binding site" evidence="12">
    <location>
        <position position="443"/>
    </location>
    <ligand>
        <name>Fe(3+)</name>
        <dbReference type="ChEBI" id="CHEBI:29034"/>
        <label>1</label>
    </ligand>
</feature>
<feature type="disulfide bond" evidence="13">
    <location>
        <begin position="369"/>
        <end position="382"/>
    </location>
</feature>
<feature type="disulfide bond" evidence="13">
    <location>
        <begin position="44"/>
        <end position="60"/>
    </location>
</feature>
<evidence type="ECO:0000256" key="1">
    <source>
        <dbReference type="ARBA" id="ARBA00004613"/>
    </source>
</evidence>
<dbReference type="InParanoid" id="A0A6P8S7A9"/>
<gene>
    <name evidence="17" type="primary">TF</name>
</gene>
<feature type="disulfide bond" evidence="13">
    <location>
        <begin position="583"/>
        <end position="597"/>
    </location>
</feature>
<dbReference type="Pfam" id="PF00405">
    <property type="entry name" value="Transferrin"/>
    <property type="match status" value="2"/>
</dbReference>
<keyword evidence="5 10" id="KW-0479">Metal-binding</keyword>
<feature type="disulfide bond" evidence="13">
    <location>
        <begin position="139"/>
        <end position="221"/>
    </location>
</feature>
<dbReference type="GO" id="GO:0006826">
    <property type="term" value="P:iron ion transport"/>
    <property type="evidence" value="ECO:0007669"/>
    <property type="project" value="UniProtKB-KW"/>
</dbReference>
<dbReference type="GO" id="GO:0019731">
    <property type="term" value="P:antibacterial humoral response"/>
    <property type="evidence" value="ECO:0007669"/>
    <property type="project" value="TreeGrafter"/>
</dbReference>
<dbReference type="FunCoup" id="A0A6P8S7A9">
    <property type="interactions" value="1253"/>
</dbReference>
<dbReference type="PIRSF" id="PIRSF002549">
    <property type="entry name" value="Transferrin"/>
    <property type="match status" value="1"/>
</dbReference>
<feature type="domain" description="Transferrin-like" evidence="15">
    <location>
        <begin position="31"/>
        <end position="346"/>
    </location>
</feature>
<feature type="binding site" evidence="11">
    <location>
        <position position="145"/>
    </location>
    <ligand>
        <name>hydrogencarbonate</name>
        <dbReference type="ChEBI" id="CHEBI:17544"/>
        <label>1</label>
    </ligand>
</feature>
<dbReference type="GeneID" id="117366681"/>
<feature type="binding site" evidence="12">
    <location>
        <position position="271"/>
    </location>
    <ligand>
        <name>Fe(3+)</name>
        <dbReference type="ChEBI" id="CHEBI:29034"/>
        <label>1</label>
    </ligand>
</feature>
<dbReference type="InterPro" id="IPR016357">
    <property type="entry name" value="Transferrin"/>
</dbReference>
<keyword evidence="4" id="KW-0964">Secreted</keyword>
<dbReference type="SUPFAM" id="SSF53850">
    <property type="entry name" value="Periplasmic binding protein-like II"/>
    <property type="match status" value="2"/>
</dbReference>
<feature type="disulfide bond" evidence="13">
    <location>
        <begin position="416"/>
        <end position="694"/>
    </location>
</feature>
<keyword evidence="14" id="KW-0732">Signal</keyword>
<dbReference type="PANTHER" id="PTHR11485:SF31">
    <property type="entry name" value="SEROTRANSFERRIN"/>
    <property type="match status" value="1"/>
</dbReference>
<evidence type="ECO:0000256" key="9">
    <source>
        <dbReference type="ARBA" id="ARBA00023157"/>
    </source>
</evidence>
<feature type="binding site" evidence="12">
    <location>
        <position position="84"/>
    </location>
    <ligand>
        <name>Fe(3+)</name>
        <dbReference type="ChEBI" id="CHEBI:29034"/>
        <label>1</label>
    </ligand>
</feature>
<comment type="subcellular location">
    <subcellularLocation>
        <location evidence="1">Secreted</location>
    </subcellularLocation>
</comment>
<name>A0A6P8S7A9_GEOSA</name>
<comment type="similarity">
    <text evidence="10">Belongs to the transferrin family.</text>
</comment>
<evidence type="ECO:0000256" key="5">
    <source>
        <dbReference type="ARBA" id="ARBA00022723"/>
    </source>
</evidence>
<evidence type="ECO:0000313" key="17">
    <source>
        <dbReference type="RefSeq" id="XP_033814265.1"/>
    </source>
</evidence>
<dbReference type="GO" id="GO:0005615">
    <property type="term" value="C:extracellular space"/>
    <property type="evidence" value="ECO:0007669"/>
    <property type="project" value="InterPro"/>
</dbReference>
<evidence type="ECO:0000256" key="8">
    <source>
        <dbReference type="ARBA" id="ARBA00023065"/>
    </source>
</evidence>
<keyword evidence="7 10" id="KW-0408">Iron</keyword>
<feature type="disulfide bond" evidence="13">
    <location>
        <begin position="490"/>
        <end position="684"/>
    </location>
</feature>
<keyword evidence="9 13" id="KW-1015">Disulfide bond</keyword>
<feature type="binding site" evidence="11">
    <location>
        <position position="475"/>
    </location>
    <ligand>
        <name>hydrogencarbonate</name>
        <dbReference type="ChEBI" id="CHEBI:17544"/>
        <label>1</label>
    </ligand>
</feature>
<dbReference type="AlphaFoldDB" id="A0A6P8S7A9"/>
<feature type="disulfide bond" evidence="13">
    <location>
        <begin position="511"/>
        <end position="526"/>
    </location>
</feature>
<feature type="disulfide bond" evidence="13">
    <location>
        <begin position="183"/>
        <end position="196"/>
    </location>
</feature>
<feature type="binding site" evidence="11">
    <location>
        <position position="148"/>
    </location>
    <ligand>
        <name>hydrogencarbonate</name>
        <dbReference type="ChEBI" id="CHEBI:17544"/>
        <label>1</label>
    </ligand>
</feature>
<keyword evidence="8 10" id="KW-0406">Ion transport</keyword>
<evidence type="ECO:0000256" key="12">
    <source>
        <dbReference type="PIRSR" id="PIRSR002549-3"/>
    </source>
</evidence>
<dbReference type="OrthoDB" id="9981115at2759"/>
<sequence length="700" mass="77246">MGTMRFVLYIVLIFALLAFSSSTSLSAGKNIRICVKSDVEFQKCGDIKDASKDLQCSFSCVKKTNTDDCIQAIASEQADIITVDSGDIYKASLFPFHLKPVMVEDYGTREESKTCYYAVAVVKKESNFKFSELKGRKTCHTGVNKAAGWIMPAGTLINKRQLKWEGPEYESLERAMAKFFMACVPGSNEPNLCILCKGSGQNKCARSENEPYYNYKGAFRCLHEGVGEVAFIKHTTVPAELADSYELLCPDDTRKPVSDYKNCHLSKIPSHAVMASSKSENLKTEEIVACLTEAQEKLGSTLFSSPHGTDLIFKDCTTKLKALPRMMESALYLGSDYLAAIQALRRKENSPGNDKVNWCCVGNEEKKKCDVWSSVSGGTIDCTASDSTEECMTKILKREADAMTVDGGYLYTAGACGLVPVLAEYYKEDCNKRWSSSDETASYFAVAIVKRNSDITWNNLKGKKSCHTAVGRTVGWNVPFGLIYNQTQNCNFAQFFSQSCAPGADPSSSLCDLCIGSGLKKPDSKCQPNTDEPYYGYTGAIRCPERGGRCGLCKGSTIFQNTDGKNPASWAQDLKSEDFKLLCLDGTHANVKEFPKCHLARVSPHAVICSADKRDMVARIVLNQQSLFGRNGTESDLFQMFDSTFKDLLFKDTTQCLLEIPEGTTMKTYLGQQYYDSVAGLSKCSSTSELLQVCNFHKCL</sequence>
<dbReference type="PROSITE" id="PS00206">
    <property type="entry name" value="TRANSFERRIN_LIKE_2"/>
    <property type="match status" value="1"/>
</dbReference>
<dbReference type="Proteomes" id="UP000515159">
    <property type="component" value="Chromosome 9"/>
</dbReference>
<feature type="disulfide bond" evidence="13">
    <location>
        <begin position="34"/>
        <end position="69"/>
    </location>
</feature>
<keyword evidence="16" id="KW-1185">Reference proteome</keyword>
<feature type="binding site" evidence="12">
    <location>
        <position position="215"/>
    </location>
    <ligand>
        <name>Fe(3+)</name>
        <dbReference type="ChEBI" id="CHEBI:29034"/>
        <label>1</label>
    </ligand>
</feature>
<evidence type="ECO:0000256" key="4">
    <source>
        <dbReference type="ARBA" id="ARBA00022525"/>
    </source>
</evidence>
<organism evidence="16 17">
    <name type="scientific">Geotrypetes seraphini</name>
    <name type="common">Gaboon caecilian</name>
    <name type="synonym">Caecilia seraphini</name>
    <dbReference type="NCBI Taxonomy" id="260995"/>
    <lineage>
        <taxon>Eukaryota</taxon>
        <taxon>Metazoa</taxon>
        <taxon>Chordata</taxon>
        <taxon>Craniata</taxon>
        <taxon>Vertebrata</taxon>
        <taxon>Euteleostomi</taxon>
        <taxon>Amphibia</taxon>
        <taxon>Gymnophiona</taxon>
        <taxon>Geotrypetes</taxon>
    </lineage>
</organism>
<dbReference type="PRINTS" id="PR00422">
    <property type="entry name" value="TRANSFERRIN"/>
</dbReference>
<dbReference type="InterPro" id="IPR018195">
    <property type="entry name" value="Transferrin_Fe_BS"/>
</dbReference>
<feature type="binding site" evidence="11">
    <location>
        <position position="472"/>
    </location>
    <ligand>
        <name>hydrogencarbonate</name>
        <dbReference type="ChEBI" id="CHEBI:17544"/>
        <label>1</label>
    </ligand>
</feature>
<feature type="signal peptide" evidence="14">
    <location>
        <begin position="1"/>
        <end position="22"/>
    </location>
</feature>
<dbReference type="PROSITE" id="PS51408">
    <property type="entry name" value="TRANSFERRIN_LIKE_4"/>
    <property type="match status" value="2"/>
</dbReference>
<feature type="chain" id="PRO_5027789849" evidence="14">
    <location>
        <begin position="23"/>
        <end position="700"/>
    </location>
</feature>
<evidence type="ECO:0000256" key="14">
    <source>
        <dbReference type="SAM" id="SignalP"/>
    </source>
</evidence>
<feature type="binding site" evidence="11">
    <location>
        <position position="147"/>
    </location>
    <ligand>
        <name>hydrogencarbonate</name>
        <dbReference type="ChEBI" id="CHEBI:17544"/>
        <label>1</label>
    </ligand>
</feature>
<feature type="binding site" evidence="12">
    <location>
        <position position="605"/>
    </location>
    <ligand>
        <name>Fe(3+)</name>
        <dbReference type="ChEBI" id="CHEBI:29034"/>
        <label>1</label>
    </ligand>
</feature>
<keyword evidence="3 10" id="KW-0410">Iron transport</keyword>
<feature type="disulfide bond" evidence="13">
    <location>
        <begin position="466"/>
        <end position="543"/>
    </location>
</feature>
<feature type="disulfide bond" evidence="13">
    <location>
        <begin position="249"/>
        <end position="263"/>
    </location>
</feature>
<dbReference type="GO" id="GO:0055037">
    <property type="term" value="C:recycling endosome"/>
    <property type="evidence" value="ECO:0007669"/>
    <property type="project" value="TreeGrafter"/>
</dbReference>
<keyword evidence="6" id="KW-0677">Repeat</keyword>
<dbReference type="RefSeq" id="XP_033814265.1">
    <property type="nucleotide sequence ID" value="XM_033958374.1"/>
</dbReference>
<feature type="disulfide bond" evidence="13">
    <location>
        <begin position="500"/>
        <end position="514"/>
    </location>
</feature>
<keyword evidence="2 10" id="KW-0813">Transport</keyword>
<dbReference type="FunFam" id="3.40.190.10:FF:000095">
    <property type="entry name" value="Lactotransferrin"/>
    <property type="match status" value="2"/>
</dbReference>
<evidence type="ECO:0000256" key="10">
    <source>
        <dbReference type="PIRNR" id="PIRNR002549"/>
    </source>
</evidence>
<feature type="binding site" evidence="11">
    <location>
        <position position="141"/>
    </location>
    <ligand>
        <name>hydrogencarbonate</name>
        <dbReference type="ChEBI" id="CHEBI:17544"/>
        <label>1</label>
    </ligand>
</feature>
<feature type="binding site" evidence="12">
    <location>
        <position position="116"/>
    </location>
    <ligand>
        <name>Fe(3+)</name>
        <dbReference type="ChEBI" id="CHEBI:29034"/>
        <label>1</label>
    </ligand>
</feature>
<feature type="binding site" evidence="12">
    <location>
        <position position="406"/>
    </location>
    <ligand>
        <name>Fe(3+)</name>
        <dbReference type="ChEBI" id="CHEBI:29034"/>
        <label>1</label>
    </ligand>
</feature>
<dbReference type="InterPro" id="IPR001156">
    <property type="entry name" value="Transferrin-like_dom"/>
</dbReference>
<feature type="binding site" evidence="11">
    <location>
        <position position="468"/>
    </location>
    <ligand>
        <name>hydrogencarbonate</name>
        <dbReference type="ChEBI" id="CHEBI:17544"/>
        <label>1</label>
    </ligand>
</feature>
<dbReference type="KEGG" id="gsh:117366681"/>
<feature type="domain" description="Transferrin-like" evidence="15">
    <location>
        <begin position="356"/>
        <end position="683"/>
    </location>
</feature>
<reference evidence="17" key="1">
    <citation type="submission" date="2025-08" db="UniProtKB">
        <authorList>
            <consortium name="RefSeq"/>
        </authorList>
    </citation>
    <scope>IDENTIFICATION</scope>
</reference>
<feature type="disulfide bond" evidence="13">
    <location>
        <begin position="193"/>
        <end position="204"/>
    </location>
</feature>
<dbReference type="GO" id="GO:0005769">
    <property type="term" value="C:early endosome"/>
    <property type="evidence" value="ECO:0007669"/>
    <property type="project" value="TreeGrafter"/>
</dbReference>
<dbReference type="CTD" id="7018"/>
<dbReference type="GO" id="GO:0046872">
    <property type="term" value="F:metal ion binding"/>
    <property type="evidence" value="ECO:0007669"/>
    <property type="project" value="UniProtKB-KW"/>
</dbReference>
<evidence type="ECO:0000256" key="7">
    <source>
        <dbReference type="ARBA" id="ARBA00023004"/>
    </source>
</evidence>
<evidence type="ECO:0000313" key="16">
    <source>
        <dbReference type="Proteomes" id="UP000515159"/>
    </source>
</evidence>
<dbReference type="PROSITE" id="PS00205">
    <property type="entry name" value="TRANSFERRIN_LIKE_1"/>
    <property type="match status" value="2"/>
</dbReference>
<feature type="disulfide bond" evidence="13">
    <location>
        <begin position="359"/>
        <end position="391"/>
    </location>
</feature>
<evidence type="ECO:0000256" key="2">
    <source>
        <dbReference type="ARBA" id="ARBA00022448"/>
    </source>
</evidence>
<evidence type="ECO:0000256" key="6">
    <source>
        <dbReference type="ARBA" id="ARBA00022737"/>
    </source>
</evidence>
<dbReference type="GO" id="GO:0005886">
    <property type="term" value="C:plasma membrane"/>
    <property type="evidence" value="ECO:0007669"/>
    <property type="project" value="TreeGrafter"/>
</dbReference>
<dbReference type="PROSITE" id="PS00207">
    <property type="entry name" value="TRANSFERRIN_LIKE_3"/>
    <property type="match status" value="1"/>
</dbReference>
<dbReference type="PANTHER" id="PTHR11485">
    <property type="entry name" value="TRANSFERRIN"/>
    <property type="match status" value="1"/>
</dbReference>
<dbReference type="SMART" id="SM00094">
    <property type="entry name" value="TR_FER"/>
    <property type="match status" value="2"/>
</dbReference>
<proteinExistence type="inferred from homology"/>
<dbReference type="Gene3D" id="3.40.190.10">
    <property type="entry name" value="Periplasmic binding protein-like II"/>
    <property type="match status" value="4"/>
</dbReference>
<evidence type="ECO:0000256" key="13">
    <source>
        <dbReference type="PIRSR" id="PIRSR002549-4"/>
    </source>
</evidence>
<feature type="binding site" evidence="12">
    <location>
        <position position="537"/>
    </location>
    <ligand>
        <name>Fe(3+)</name>
        <dbReference type="ChEBI" id="CHEBI:29034"/>
        <label>2</label>
    </ligand>
</feature>
<evidence type="ECO:0000256" key="11">
    <source>
        <dbReference type="PIRSR" id="PIRSR002549-2"/>
    </source>
</evidence>
<protein>
    <submittedName>
        <fullName evidence="17">Serotransferrin</fullName>
    </submittedName>
</protein>
<accession>A0A6P8S7A9</accession>
<evidence type="ECO:0000256" key="3">
    <source>
        <dbReference type="ARBA" id="ARBA00022496"/>
    </source>
</evidence>
<evidence type="ECO:0000259" key="15">
    <source>
        <dbReference type="PROSITE" id="PS51408"/>
    </source>
</evidence>